<evidence type="ECO:0000313" key="5">
    <source>
        <dbReference type="WBParaSite" id="Pan_g7473.t1"/>
    </source>
</evidence>
<dbReference type="InterPro" id="IPR036734">
    <property type="entry name" value="Neur_chan_lig-bd_sf"/>
</dbReference>
<feature type="signal peptide" evidence="2">
    <location>
        <begin position="1"/>
        <end position="15"/>
    </location>
</feature>
<feature type="transmembrane region" description="Helical" evidence="1">
    <location>
        <begin position="289"/>
        <end position="309"/>
    </location>
</feature>
<sequence length="385" mass="43629">MSNVIAAFNLLQVLTLPTLQEVNNDIATVTQSRQKLDDKFFGASSQYDHTKPSDFPVNISTLFLIEHIENVDEDFGAVNLHGAVLLGWNDSRLTWDPRDYNNITVFDLSERIGNIYAPNLIFRNIRKTKVFNYFNTEISVTYDGRITTSSSVSVVTECYMDYTNYPLDNVTCAVALVSLGTSGMRLRFDPTPQTYKLEDMFNKDWRTTTGGQFRLTDQASYTYWFYPGGITKNISEIAMLPYRLSNSLVRYEFKLQRNSGHYVSLIGLPLFASALCAFIVVVMDPSVISLIYLIVCFLMQAINTSRILSSVPRNALVMPRCVKMMAIVTIETFFLMVYRFVMLLFFKSTMKAGNAMDNSKLRQCESLLAAVVAISGAIHLWILLL</sequence>
<dbReference type="InterPro" id="IPR006201">
    <property type="entry name" value="Neur_channel"/>
</dbReference>
<keyword evidence="1" id="KW-1133">Transmembrane helix</keyword>
<dbReference type="Pfam" id="PF02931">
    <property type="entry name" value="Neur_chan_LBD"/>
    <property type="match status" value="1"/>
</dbReference>
<feature type="domain" description="Neurotransmitter-gated ion-channel ligand-binding" evidence="3">
    <location>
        <begin position="54"/>
        <end position="210"/>
    </location>
</feature>
<keyword evidence="4" id="KW-1185">Reference proteome</keyword>
<keyword evidence="1" id="KW-0472">Membrane</keyword>
<protein>
    <submittedName>
        <fullName evidence="5">Neur_chan_LBD domain-containing protein</fullName>
    </submittedName>
</protein>
<dbReference type="PANTHER" id="PTHR18945">
    <property type="entry name" value="NEUROTRANSMITTER GATED ION CHANNEL"/>
    <property type="match status" value="1"/>
</dbReference>
<accession>A0A7E4W8S0</accession>
<dbReference type="WBParaSite" id="Pan_g7473.t1">
    <property type="protein sequence ID" value="Pan_g7473.t1"/>
    <property type="gene ID" value="Pan_g7473"/>
</dbReference>
<dbReference type="Proteomes" id="UP000492821">
    <property type="component" value="Unassembled WGS sequence"/>
</dbReference>
<evidence type="ECO:0000256" key="1">
    <source>
        <dbReference type="SAM" id="Phobius"/>
    </source>
</evidence>
<organism evidence="4 5">
    <name type="scientific">Panagrellus redivivus</name>
    <name type="common">Microworm</name>
    <dbReference type="NCBI Taxonomy" id="6233"/>
    <lineage>
        <taxon>Eukaryota</taxon>
        <taxon>Metazoa</taxon>
        <taxon>Ecdysozoa</taxon>
        <taxon>Nematoda</taxon>
        <taxon>Chromadorea</taxon>
        <taxon>Rhabditida</taxon>
        <taxon>Tylenchina</taxon>
        <taxon>Panagrolaimomorpha</taxon>
        <taxon>Panagrolaimoidea</taxon>
        <taxon>Panagrolaimidae</taxon>
        <taxon>Panagrellus</taxon>
    </lineage>
</organism>
<reference evidence="4" key="1">
    <citation type="journal article" date="2013" name="Genetics">
        <title>The draft genome and transcriptome of Panagrellus redivivus are shaped by the harsh demands of a free-living lifestyle.</title>
        <authorList>
            <person name="Srinivasan J."/>
            <person name="Dillman A.R."/>
            <person name="Macchietto M.G."/>
            <person name="Heikkinen L."/>
            <person name="Lakso M."/>
            <person name="Fracchia K.M."/>
            <person name="Antoshechkin I."/>
            <person name="Mortazavi A."/>
            <person name="Wong G."/>
            <person name="Sternberg P.W."/>
        </authorList>
    </citation>
    <scope>NUCLEOTIDE SEQUENCE [LARGE SCALE GENOMIC DNA]</scope>
    <source>
        <strain evidence="4">MT8872</strain>
    </source>
</reference>
<keyword evidence="2" id="KW-0732">Signal</keyword>
<feature type="transmembrane region" description="Helical" evidence="1">
    <location>
        <begin position="262"/>
        <end position="283"/>
    </location>
</feature>
<name>A0A7E4W8S0_PANRE</name>
<proteinExistence type="predicted"/>
<dbReference type="CDD" id="cd18989">
    <property type="entry name" value="LGIC_ECD_cation"/>
    <property type="match status" value="1"/>
</dbReference>
<evidence type="ECO:0000256" key="2">
    <source>
        <dbReference type="SAM" id="SignalP"/>
    </source>
</evidence>
<dbReference type="SUPFAM" id="SSF63712">
    <property type="entry name" value="Nicotinic receptor ligand binding domain-like"/>
    <property type="match status" value="1"/>
</dbReference>
<dbReference type="GO" id="GO:0004888">
    <property type="term" value="F:transmembrane signaling receptor activity"/>
    <property type="evidence" value="ECO:0007669"/>
    <property type="project" value="InterPro"/>
</dbReference>
<dbReference type="GO" id="GO:0016020">
    <property type="term" value="C:membrane"/>
    <property type="evidence" value="ECO:0007669"/>
    <property type="project" value="InterPro"/>
</dbReference>
<dbReference type="AlphaFoldDB" id="A0A7E4W8S0"/>
<evidence type="ECO:0000259" key="3">
    <source>
        <dbReference type="Pfam" id="PF02931"/>
    </source>
</evidence>
<feature type="transmembrane region" description="Helical" evidence="1">
    <location>
        <begin position="321"/>
        <end position="346"/>
    </location>
</feature>
<dbReference type="Gene3D" id="2.70.170.10">
    <property type="entry name" value="Neurotransmitter-gated ion-channel ligand-binding domain"/>
    <property type="match status" value="1"/>
</dbReference>
<feature type="transmembrane region" description="Helical" evidence="1">
    <location>
        <begin position="366"/>
        <end position="384"/>
    </location>
</feature>
<evidence type="ECO:0000313" key="4">
    <source>
        <dbReference type="Proteomes" id="UP000492821"/>
    </source>
</evidence>
<keyword evidence="1" id="KW-0812">Transmembrane</keyword>
<reference evidence="5" key="2">
    <citation type="submission" date="2020-10" db="UniProtKB">
        <authorList>
            <consortium name="WormBaseParasite"/>
        </authorList>
    </citation>
    <scope>IDENTIFICATION</scope>
</reference>
<dbReference type="GO" id="GO:0005230">
    <property type="term" value="F:extracellular ligand-gated monoatomic ion channel activity"/>
    <property type="evidence" value="ECO:0007669"/>
    <property type="project" value="InterPro"/>
</dbReference>
<feature type="chain" id="PRO_5028941175" evidence="2">
    <location>
        <begin position="16"/>
        <end position="385"/>
    </location>
</feature>
<dbReference type="InterPro" id="IPR006202">
    <property type="entry name" value="Neur_chan_lig-bd"/>
</dbReference>